<accession>A0ABN0VBE9</accession>
<dbReference type="InterPro" id="IPR029063">
    <property type="entry name" value="SAM-dependent_MTases_sf"/>
</dbReference>
<evidence type="ECO:0000313" key="2">
    <source>
        <dbReference type="EMBL" id="GAA0284777.1"/>
    </source>
</evidence>
<dbReference type="InterPro" id="IPR041698">
    <property type="entry name" value="Methyltransf_25"/>
</dbReference>
<keyword evidence="3" id="KW-1185">Reference proteome</keyword>
<dbReference type="PANTHER" id="PTHR43591">
    <property type="entry name" value="METHYLTRANSFERASE"/>
    <property type="match status" value="1"/>
</dbReference>
<dbReference type="Gene3D" id="3.40.50.150">
    <property type="entry name" value="Vaccinia Virus protein VP39"/>
    <property type="match status" value="1"/>
</dbReference>
<feature type="domain" description="Methyltransferase" evidence="1">
    <location>
        <begin position="56"/>
        <end position="157"/>
    </location>
</feature>
<name>A0ABN0VBE9_9ACTN</name>
<comment type="caution">
    <text evidence="2">The sequence shown here is derived from an EMBL/GenBank/DDBJ whole genome shotgun (WGS) entry which is preliminary data.</text>
</comment>
<reference evidence="2 3" key="1">
    <citation type="journal article" date="2019" name="Int. J. Syst. Evol. Microbiol.">
        <title>The Global Catalogue of Microorganisms (GCM) 10K type strain sequencing project: providing services to taxonomists for standard genome sequencing and annotation.</title>
        <authorList>
            <consortium name="The Broad Institute Genomics Platform"/>
            <consortium name="The Broad Institute Genome Sequencing Center for Infectious Disease"/>
            <person name="Wu L."/>
            <person name="Ma J."/>
        </authorList>
    </citation>
    <scope>NUCLEOTIDE SEQUENCE [LARGE SCALE GENOMIC DNA]</scope>
    <source>
        <strain evidence="2 3">JCM 4505</strain>
    </source>
</reference>
<dbReference type="Proteomes" id="UP001501867">
    <property type="component" value="Unassembled WGS sequence"/>
</dbReference>
<keyword evidence="2" id="KW-0489">Methyltransferase</keyword>
<organism evidence="2 3">
    <name type="scientific">Streptomyces polychromogenes</name>
    <dbReference type="NCBI Taxonomy" id="67342"/>
    <lineage>
        <taxon>Bacteria</taxon>
        <taxon>Bacillati</taxon>
        <taxon>Actinomycetota</taxon>
        <taxon>Actinomycetes</taxon>
        <taxon>Kitasatosporales</taxon>
        <taxon>Streptomycetaceae</taxon>
        <taxon>Streptomyces</taxon>
    </lineage>
</organism>
<sequence>MHQPPRTAIANTAQAQAWNGYDGTYWATHQTRWDAVNDGFNEPLLTAAGIRPGDRVLDVGCGAGRTTRLAARLAAGGAGAGQGTAEGLDLSAPLLARARASALAEGVGNVAFTQGDAQVHPFAPGSFTHAVSRYGVMFFDDPAAAFGNIARALRPGGRLAFVTAAEPGASEWMQAFRALDGILPVGDFAAPGSPGMFSLADPDRTGALLRSAGFTGVEAVRTEADGVWGADAEDAAGFLLGSGPGHHLLAQVGPEARADARRALADHLRPYERDGAVRLRGTAWLVSADRG</sequence>
<keyword evidence="2" id="KW-0808">Transferase</keyword>
<dbReference type="GO" id="GO:0008168">
    <property type="term" value="F:methyltransferase activity"/>
    <property type="evidence" value="ECO:0007669"/>
    <property type="project" value="UniProtKB-KW"/>
</dbReference>
<dbReference type="EMBL" id="BAAABV010000015">
    <property type="protein sequence ID" value="GAA0284777.1"/>
    <property type="molecule type" value="Genomic_DNA"/>
</dbReference>
<dbReference type="RefSeq" id="WP_344156897.1">
    <property type="nucleotide sequence ID" value="NZ_BAAABV010000015.1"/>
</dbReference>
<protein>
    <submittedName>
        <fullName evidence="2">Methyltransferase domain-containing protein</fullName>
    </submittedName>
</protein>
<gene>
    <name evidence="2" type="ORF">GCM10010302_23660</name>
</gene>
<dbReference type="SUPFAM" id="SSF53335">
    <property type="entry name" value="S-adenosyl-L-methionine-dependent methyltransferases"/>
    <property type="match status" value="1"/>
</dbReference>
<evidence type="ECO:0000259" key="1">
    <source>
        <dbReference type="Pfam" id="PF13649"/>
    </source>
</evidence>
<dbReference type="PANTHER" id="PTHR43591:SF24">
    <property type="entry name" value="2-METHOXY-6-POLYPRENYL-1,4-BENZOQUINOL METHYLASE, MITOCHONDRIAL"/>
    <property type="match status" value="1"/>
</dbReference>
<proteinExistence type="predicted"/>
<dbReference type="GO" id="GO:0032259">
    <property type="term" value="P:methylation"/>
    <property type="evidence" value="ECO:0007669"/>
    <property type="project" value="UniProtKB-KW"/>
</dbReference>
<dbReference type="Pfam" id="PF13649">
    <property type="entry name" value="Methyltransf_25"/>
    <property type="match status" value="1"/>
</dbReference>
<dbReference type="CDD" id="cd02440">
    <property type="entry name" value="AdoMet_MTases"/>
    <property type="match status" value="1"/>
</dbReference>
<evidence type="ECO:0000313" key="3">
    <source>
        <dbReference type="Proteomes" id="UP001501867"/>
    </source>
</evidence>